<feature type="domain" description="HTH myb-type" evidence="3">
    <location>
        <begin position="565"/>
        <end position="592"/>
    </location>
</feature>
<feature type="compositionally biased region" description="Polar residues" evidence="1">
    <location>
        <begin position="29"/>
        <end position="48"/>
    </location>
</feature>
<evidence type="ECO:0000259" key="2">
    <source>
        <dbReference type="PROSITE" id="PS50090"/>
    </source>
</evidence>
<comment type="caution">
    <text evidence="4">The sequence shown here is derived from an EMBL/GenBank/DDBJ whole genome shotgun (WGS) entry which is preliminary data.</text>
</comment>
<feature type="compositionally biased region" description="Acidic residues" evidence="1">
    <location>
        <begin position="467"/>
        <end position="495"/>
    </location>
</feature>
<feature type="compositionally biased region" description="Basic residues" evidence="1">
    <location>
        <begin position="517"/>
        <end position="532"/>
    </location>
</feature>
<feature type="compositionally biased region" description="Polar residues" evidence="1">
    <location>
        <begin position="1"/>
        <end position="17"/>
    </location>
</feature>
<dbReference type="GO" id="GO:0003677">
    <property type="term" value="F:DNA binding"/>
    <property type="evidence" value="ECO:0007669"/>
    <property type="project" value="UniProtKB-KW"/>
</dbReference>
<dbReference type="Proteomes" id="UP000077051">
    <property type="component" value="Unassembled WGS sequence"/>
</dbReference>
<evidence type="ECO:0000313" key="4">
    <source>
        <dbReference type="EMBL" id="OAD06039.1"/>
    </source>
</evidence>
<feature type="compositionally biased region" description="Low complexity" evidence="1">
    <location>
        <begin position="209"/>
        <end position="233"/>
    </location>
</feature>
<evidence type="ECO:0000313" key="5">
    <source>
        <dbReference type="Proteomes" id="UP000077051"/>
    </source>
</evidence>
<feature type="region of interest" description="Disordered" evidence="1">
    <location>
        <begin position="209"/>
        <end position="287"/>
    </location>
</feature>
<protein>
    <submittedName>
        <fullName evidence="4">Homeodomain-like DNA binding domain-containing transcription factor</fullName>
    </submittedName>
</protein>
<name>A0A162RHN0_MUCCL</name>
<feature type="compositionally biased region" description="Low complexity" evidence="1">
    <location>
        <begin position="75"/>
        <end position="91"/>
    </location>
</feature>
<dbReference type="InterPro" id="IPR017930">
    <property type="entry name" value="Myb_dom"/>
</dbReference>
<proteinExistence type="predicted"/>
<reference evidence="4 5" key="1">
    <citation type="submission" date="2015-06" db="EMBL/GenBank/DDBJ databases">
        <title>Expansion of signal transduction pathways in fungi by whole-genome duplication.</title>
        <authorList>
            <consortium name="DOE Joint Genome Institute"/>
            <person name="Corrochano L.M."/>
            <person name="Kuo A."/>
            <person name="Marcet-Houben M."/>
            <person name="Polaino S."/>
            <person name="Salamov A."/>
            <person name="Villalobos J.M."/>
            <person name="Alvarez M.I."/>
            <person name="Avalos J."/>
            <person name="Benito E.P."/>
            <person name="Benoit I."/>
            <person name="Burger G."/>
            <person name="Camino L.P."/>
            <person name="Canovas D."/>
            <person name="Cerda-Olmedo E."/>
            <person name="Cheng J.-F."/>
            <person name="Dominguez A."/>
            <person name="Elias M."/>
            <person name="Eslava A.P."/>
            <person name="Glaser F."/>
            <person name="Grimwood J."/>
            <person name="Gutierrez G."/>
            <person name="Heitman J."/>
            <person name="Henrissat B."/>
            <person name="Iturriaga E.A."/>
            <person name="Lang B.F."/>
            <person name="Lavin J.L."/>
            <person name="Lee S."/>
            <person name="Li W."/>
            <person name="Lindquist E."/>
            <person name="Lopez-Garcia S."/>
            <person name="Luque E.M."/>
            <person name="Marcos A.T."/>
            <person name="Martin J."/>
            <person name="Mccluskey K."/>
            <person name="Medina H.R."/>
            <person name="Miralles-Duran A."/>
            <person name="Miyazaki A."/>
            <person name="Munoz-Torres E."/>
            <person name="Oguiza J.A."/>
            <person name="Ohm R."/>
            <person name="Olmedo M."/>
            <person name="Orejas M."/>
            <person name="Ortiz-Castellanos L."/>
            <person name="Pisabarro A.G."/>
            <person name="Rodriguez-Romero J."/>
            <person name="Ruiz-Herrera J."/>
            <person name="Ruiz-Vazquez R."/>
            <person name="Sanz C."/>
            <person name="Schackwitz W."/>
            <person name="Schmutz J."/>
            <person name="Shahriari M."/>
            <person name="Shelest E."/>
            <person name="Silva-Franco F."/>
            <person name="Soanes D."/>
            <person name="Syed K."/>
            <person name="Tagua V.G."/>
            <person name="Talbot N.J."/>
            <person name="Thon M."/>
            <person name="De Vries R.P."/>
            <person name="Wiebenga A."/>
            <person name="Yadav J.S."/>
            <person name="Braun E.L."/>
            <person name="Baker S."/>
            <person name="Garre V."/>
            <person name="Horwitz B."/>
            <person name="Torres-Martinez S."/>
            <person name="Idnurm A."/>
            <person name="Herrera-Estrella A."/>
            <person name="Gabaldon T."/>
            <person name="Grigoriev I.V."/>
        </authorList>
    </citation>
    <scope>NUCLEOTIDE SEQUENCE [LARGE SCALE GENOMIC DNA]</scope>
    <source>
        <strain evidence="4 5">CBS 277.49</strain>
    </source>
</reference>
<keyword evidence="4" id="KW-0371">Homeobox</keyword>
<organism evidence="4 5">
    <name type="scientific">Mucor lusitanicus CBS 277.49</name>
    <dbReference type="NCBI Taxonomy" id="747725"/>
    <lineage>
        <taxon>Eukaryota</taxon>
        <taxon>Fungi</taxon>
        <taxon>Fungi incertae sedis</taxon>
        <taxon>Mucoromycota</taxon>
        <taxon>Mucoromycotina</taxon>
        <taxon>Mucoromycetes</taxon>
        <taxon>Mucorales</taxon>
        <taxon>Mucorineae</taxon>
        <taxon>Mucoraceae</taxon>
        <taxon>Mucor</taxon>
    </lineage>
</organism>
<feature type="compositionally biased region" description="Polar residues" evidence="1">
    <location>
        <begin position="302"/>
        <end position="321"/>
    </location>
</feature>
<feature type="compositionally biased region" description="Polar residues" evidence="1">
    <location>
        <begin position="405"/>
        <end position="419"/>
    </location>
</feature>
<feature type="region of interest" description="Disordered" evidence="1">
    <location>
        <begin position="301"/>
        <end position="321"/>
    </location>
</feature>
<feature type="region of interest" description="Disordered" evidence="1">
    <location>
        <begin position="1"/>
        <end position="91"/>
    </location>
</feature>
<keyword evidence="5" id="KW-1185">Reference proteome</keyword>
<dbReference type="AlphaFoldDB" id="A0A162RHN0"/>
<sequence>MLNSSALPPNTPPSMSRSQKEQDAASSLVELQQGFSSHLNPMQPNSGMTPPASSPTESNPPADHHISPRQQPHGASASVSPSSQQASRPAAPYQLIMLPSIYRQKESAIRSTLSRSLPAFDTLARRQDQEVRREFAIQNDHHLQQGQVQATPGNQVPLPQTRYHSVYQIHRPQQASSSQARLPPQVSAAQAFAHAQAQAYYLAHARAQTYGHPQQQHSSQSSYCQQPKKQPQQQHHHHQQPVMNHHVRAVEDRRSAQPWPEPNSNRSSKPSRAKNPASMQSSFSIRGDGVRIQRNILHEDQQPATPVPSHQHQTVDNTSPQHQMAVAYQEQQRLAAAHSREAQKQTAQRNVDQQGKPVAFYRPSVTAAQQMYGQQEPLQQHAYRQHQQAYQEAVQWVNQHLKQQQKHSYPLQQHQQAMHQSKETSRHNRELTAQHESLPHRPPPLQQEQRAITISPSTSPETVLTTEADEDEEMYELEDEDESFDEEDDHDDSDPDFQGASKSKRHSGHSSSSGNSNHHHGNNTSSNKKKGKSVKEKPRWTAEMRESLLKAVITYKNLDDMTSFHWSQIGKQVGRSGKACKDQWRRALLPKIQQTFDRCDQDFNTGASSFPASLQPQQQRNNKQ</sequence>
<keyword evidence="4" id="KW-0238">DNA-binding</keyword>
<feature type="compositionally biased region" description="Polar residues" evidence="1">
    <location>
        <begin position="446"/>
        <end position="465"/>
    </location>
</feature>
<dbReference type="InterPro" id="IPR001005">
    <property type="entry name" value="SANT/Myb"/>
</dbReference>
<feature type="domain" description="Myb-like" evidence="2">
    <location>
        <begin position="532"/>
        <end position="588"/>
    </location>
</feature>
<evidence type="ECO:0000256" key="1">
    <source>
        <dbReference type="SAM" id="MobiDB-lite"/>
    </source>
</evidence>
<gene>
    <name evidence="4" type="ORF">MUCCIDRAFT_159727</name>
</gene>
<dbReference type="Pfam" id="PF13921">
    <property type="entry name" value="Myb_DNA-bind_6"/>
    <property type="match status" value="1"/>
</dbReference>
<accession>A0A162RHN0</accession>
<dbReference type="VEuPathDB" id="FungiDB:MUCCIDRAFT_159727"/>
<dbReference type="CDD" id="cd00167">
    <property type="entry name" value="SANT"/>
    <property type="match status" value="1"/>
</dbReference>
<dbReference type="SMART" id="SM00717">
    <property type="entry name" value="SANT"/>
    <property type="match status" value="1"/>
</dbReference>
<feature type="compositionally biased region" description="Polar residues" evidence="1">
    <location>
        <begin position="344"/>
        <end position="353"/>
    </location>
</feature>
<dbReference type="PROSITE" id="PS50090">
    <property type="entry name" value="MYB_LIKE"/>
    <property type="match status" value="1"/>
</dbReference>
<evidence type="ECO:0000259" key="3">
    <source>
        <dbReference type="PROSITE" id="PS51294"/>
    </source>
</evidence>
<dbReference type="OrthoDB" id="2384577at2759"/>
<dbReference type="PROSITE" id="PS51294">
    <property type="entry name" value="HTH_MYB"/>
    <property type="match status" value="1"/>
</dbReference>
<dbReference type="EMBL" id="AMYB01000002">
    <property type="protein sequence ID" value="OAD06039.1"/>
    <property type="molecule type" value="Genomic_DNA"/>
</dbReference>
<feature type="region of interest" description="Disordered" evidence="1">
    <location>
        <begin position="336"/>
        <end position="357"/>
    </location>
</feature>
<dbReference type="InterPro" id="IPR009057">
    <property type="entry name" value="Homeodomain-like_sf"/>
</dbReference>
<feature type="region of interest" description="Disordered" evidence="1">
    <location>
        <begin position="405"/>
        <end position="541"/>
    </location>
</feature>
<feature type="compositionally biased region" description="Basic and acidic residues" evidence="1">
    <location>
        <begin position="420"/>
        <end position="439"/>
    </location>
</feature>
<dbReference type="Gene3D" id="1.10.10.60">
    <property type="entry name" value="Homeodomain-like"/>
    <property type="match status" value="1"/>
</dbReference>
<dbReference type="SUPFAM" id="SSF46689">
    <property type="entry name" value="Homeodomain-like"/>
    <property type="match status" value="1"/>
</dbReference>
<feature type="region of interest" description="Disordered" evidence="1">
    <location>
        <begin position="602"/>
        <end position="624"/>
    </location>
</feature>